<reference evidence="1" key="1">
    <citation type="journal article" date="2014" name="Int. J. Syst. Evol. Microbiol.">
        <title>Complete genome sequence of Corynebacterium casei LMG S-19264T (=DSM 44701T), isolated from a smear-ripened cheese.</title>
        <authorList>
            <consortium name="US DOE Joint Genome Institute (JGI-PGF)"/>
            <person name="Walter F."/>
            <person name="Albersmeier A."/>
            <person name="Kalinowski J."/>
            <person name="Ruckert C."/>
        </authorList>
    </citation>
    <scope>NUCLEOTIDE SEQUENCE</scope>
    <source>
        <strain evidence="1">CGMCC 1.12751</strain>
    </source>
</reference>
<evidence type="ECO:0000313" key="1">
    <source>
        <dbReference type="EMBL" id="GGG45358.1"/>
    </source>
</evidence>
<dbReference type="AlphaFoldDB" id="A0A917LN25"/>
<keyword evidence="2" id="KW-1185">Reference proteome</keyword>
<gene>
    <name evidence="1" type="ORF">GCM10010976_16220</name>
</gene>
<accession>A0A917LN25</accession>
<dbReference type="EMBL" id="BMFQ01000002">
    <property type="protein sequence ID" value="GGG45358.1"/>
    <property type="molecule type" value="Genomic_DNA"/>
</dbReference>
<sequence length="66" mass="7861">METVIFLAIFNMIVLLIAIKTKKYLYTITPEKQWSKEIEEFDKNYKIIENIDVDNYTLGSGHLYEK</sequence>
<proteinExistence type="predicted"/>
<dbReference type="Proteomes" id="UP000625976">
    <property type="component" value="Unassembled WGS sequence"/>
</dbReference>
<reference evidence="1" key="2">
    <citation type="submission" date="2020-09" db="EMBL/GenBank/DDBJ databases">
        <authorList>
            <person name="Sun Q."/>
            <person name="Zhou Y."/>
        </authorList>
    </citation>
    <scope>NUCLEOTIDE SEQUENCE</scope>
    <source>
        <strain evidence="1">CGMCC 1.12751</strain>
    </source>
</reference>
<organism evidence="1 2">
    <name type="scientific">Bizionia arctica</name>
    <dbReference type="NCBI Taxonomy" id="1495645"/>
    <lineage>
        <taxon>Bacteria</taxon>
        <taxon>Pseudomonadati</taxon>
        <taxon>Bacteroidota</taxon>
        <taxon>Flavobacteriia</taxon>
        <taxon>Flavobacteriales</taxon>
        <taxon>Flavobacteriaceae</taxon>
        <taxon>Bizionia</taxon>
    </lineage>
</organism>
<evidence type="ECO:0000313" key="2">
    <source>
        <dbReference type="Proteomes" id="UP000625976"/>
    </source>
</evidence>
<comment type="caution">
    <text evidence="1">The sequence shown here is derived from an EMBL/GenBank/DDBJ whole genome shotgun (WGS) entry which is preliminary data.</text>
</comment>
<dbReference type="RefSeq" id="WP_229736618.1">
    <property type="nucleotide sequence ID" value="NZ_BMFQ01000002.1"/>
</dbReference>
<protein>
    <submittedName>
        <fullName evidence="1">Uncharacterized protein</fullName>
    </submittedName>
</protein>
<name>A0A917LN25_9FLAO</name>